<reference evidence="1 3" key="1">
    <citation type="submission" date="2018-06" db="EMBL/GenBank/DDBJ databases">
        <authorList>
            <consortium name="Pathogen Informatics"/>
            <person name="Doyle S."/>
        </authorList>
    </citation>
    <scope>NUCLEOTIDE SEQUENCE [LARGE SCALE GENOMIC DNA]</scope>
    <source>
        <strain evidence="1 3">NCTC11343</strain>
    </source>
</reference>
<evidence type="ECO:0000313" key="4">
    <source>
        <dbReference type="Proteomes" id="UP000432350"/>
    </source>
</evidence>
<sequence>MGGAGGQVEYDGFVIQHTFHISDKPIALKNISLLKSKIKNETVYGNIGQDIIRQFSIMILNFKDMFIQFN</sequence>
<name>A0A2X2IUJ9_SPHMU</name>
<evidence type="ECO:0000313" key="3">
    <source>
        <dbReference type="Proteomes" id="UP000251241"/>
    </source>
</evidence>
<protein>
    <submittedName>
        <fullName evidence="1">Uncharacterized protein</fullName>
    </submittedName>
</protein>
<dbReference type="EMBL" id="UAUU01000008">
    <property type="protein sequence ID" value="SPZ85952.1"/>
    <property type="molecule type" value="Genomic_DNA"/>
</dbReference>
<dbReference type="Proteomes" id="UP000432350">
    <property type="component" value="Unassembled WGS sequence"/>
</dbReference>
<proteinExistence type="predicted"/>
<dbReference type="Proteomes" id="UP000251241">
    <property type="component" value="Unassembled WGS sequence"/>
</dbReference>
<dbReference type="EMBL" id="CABWMV010000025">
    <property type="protein sequence ID" value="VXD05485.1"/>
    <property type="molecule type" value="Genomic_DNA"/>
</dbReference>
<gene>
    <name evidence="1" type="ORF">NCTC11343_02517</name>
    <name evidence="2" type="ORF">SPHINGO8BC_60522</name>
</gene>
<reference evidence="2 4" key="2">
    <citation type="submission" date="2019-10" db="EMBL/GenBank/DDBJ databases">
        <authorList>
            <person name="Karimi E."/>
        </authorList>
    </citation>
    <scope>NUCLEOTIDE SEQUENCE [LARGE SCALE GENOMIC DNA]</scope>
    <source>
        <strain evidence="2">Sphingobacterium sp. 8BC</strain>
    </source>
</reference>
<accession>A0A654DHN2</accession>
<evidence type="ECO:0000313" key="1">
    <source>
        <dbReference type="EMBL" id="SPZ85952.1"/>
    </source>
</evidence>
<accession>A0A2X2IUJ9</accession>
<dbReference type="AlphaFoldDB" id="A0A2X2IUJ9"/>
<organism evidence="1 3">
    <name type="scientific">Sphingobacterium multivorum</name>
    <dbReference type="NCBI Taxonomy" id="28454"/>
    <lineage>
        <taxon>Bacteria</taxon>
        <taxon>Pseudomonadati</taxon>
        <taxon>Bacteroidota</taxon>
        <taxon>Sphingobacteriia</taxon>
        <taxon>Sphingobacteriales</taxon>
        <taxon>Sphingobacteriaceae</taxon>
        <taxon>Sphingobacterium</taxon>
    </lineage>
</organism>
<evidence type="ECO:0000313" key="2">
    <source>
        <dbReference type="EMBL" id="VXD05485.1"/>
    </source>
</evidence>